<dbReference type="InterPro" id="IPR058881">
    <property type="entry name" value="PglZ_2nd"/>
</dbReference>
<evidence type="ECO:0000259" key="1">
    <source>
        <dbReference type="Pfam" id="PF25861"/>
    </source>
</evidence>
<dbReference type="Pfam" id="PF25863">
    <property type="entry name" value="PglZ_C"/>
    <property type="match status" value="1"/>
</dbReference>
<dbReference type="InterPro" id="IPR047992">
    <property type="entry name" value="BREX_PglZ"/>
</dbReference>
<dbReference type="Pfam" id="PF08665">
    <property type="entry name" value="PglZ"/>
    <property type="match status" value="1"/>
</dbReference>
<dbReference type="Pfam" id="PF25861">
    <property type="entry name" value="PglZ_2nd"/>
    <property type="match status" value="1"/>
</dbReference>
<dbReference type="InterPro" id="IPR058882">
    <property type="entry name" value="PglZ_C"/>
</dbReference>
<evidence type="ECO:0000313" key="5">
    <source>
        <dbReference type="Proteomes" id="UP000037712"/>
    </source>
</evidence>
<protein>
    <submittedName>
        <fullName evidence="4">Alkaline phosphatase</fullName>
    </submittedName>
</protein>
<reference evidence="5" key="2">
    <citation type="submission" date="2015-01" db="EMBL/GenBank/DDBJ databases">
        <title>Draft genome sequence of potential hydrocarbon metabolising strain of Rhodococcus rhodochrous.</title>
        <authorList>
            <person name="Aggarwal R.K."/>
            <person name="Dawar C."/>
        </authorList>
    </citation>
    <scope>NUCLEOTIDE SEQUENCE [LARGE SCALE GENOMIC DNA]</scope>
    <source>
        <strain evidence="5">KG-21</strain>
    </source>
</reference>
<feature type="domain" description="Alkaline phosphatase-like protein PglZ C-terminal" evidence="3">
    <location>
        <begin position="784"/>
        <end position="882"/>
    </location>
</feature>
<comment type="caution">
    <text evidence="4">The sequence shown here is derived from an EMBL/GenBank/DDBJ whole genome shotgun (WGS) entry which is preliminary data.</text>
</comment>
<evidence type="ECO:0000259" key="2">
    <source>
        <dbReference type="Pfam" id="PF25862"/>
    </source>
</evidence>
<dbReference type="InterPro" id="IPR058880">
    <property type="entry name" value="PglZ_N"/>
</dbReference>
<feature type="domain" description="Alkaline phosphatase-like protein PglZ N-terminal" evidence="2">
    <location>
        <begin position="12"/>
        <end position="98"/>
    </location>
</feature>
<name>A0A0M8PHH4_RHORH</name>
<gene>
    <name evidence="4" type="ORF">Z051_16995</name>
</gene>
<dbReference type="EMBL" id="AZYO01000048">
    <property type="protein sequence ID" value="KOS55045.1"/>
    <property type="molecule type" value="Genomic_DNA"/>
</dbReference>
<evidence type="ECO:0000259" key="3">
    <source>
        <dbReference type="Pfam" id="PF25863"/>
    </source>
</evidence>
<sequence length="885" mass="93815">MNTLAATRPIITAKLAKAVEKRYKGGVLGLRAAPAWDGGTFHHDGTPVTVVPCPSTLAVWEALESRADAQWLVILTPVDDKDLGDGVLAHLIDGRLLSPDPWDALRSTFAATTIEPALYRVPNDRALALGLLAAIPTAAITPAPGGVLTRTHVMSTLARGVLAITDDPAIEIDTLAILEWSRRSDVTDNLARLRVDGGPEVMKAVAEWLAERAGRLGKPVAALLQSRRITELVPLGLLAGLVTDPTSTLERGLFLGEYGLRRLDIEDLEAWHDDTSGLIVGTLIERERRAVLESAAAHVRELSIEHLAARSELLPQGLTARLDELARAIEIALPADVSHGPKQGGIDGVELAWQRVLQHMSARISTSCRAAEAAVRLLRWLAVDTPTAGGLDTLTHRYVDVDGWVDAALVTAHRGSDHRRLAEAITRVIALVTARRRGHDRRFATALADTPHPTGALVEQLLPAVVLPLAKSAPTLLIVVDALSVAAATELAAAAAEAGWTEAGVLGSSRRTGALAVLPTLTQRSRCSLLAGELREGNDAAERTGFLKLLRDAKLEAAPGLTDPIFHKKALDTVPAGADLATDVANAIADTAGRPLVAAVLNFVDDTLHHTDPGGTDWGIDTITHLRALLQAAQRAGRAVIITSDHGHIIERRASVKRDRVTVYGQRAHGDLDRVEDGEILVRGPRVLTDSSAVVLAVDDTIRYGPVNAGYHGGAGPAEVVVPVLALHTGECPDTLTALDPVEPRWWHSPVRLDTPEASPAPAVKQAAPTLFDNDEPAAPDNGTDVAAQVLATTVFADQIRLAGRIVVREDQIRALLTALLAAPAREVTTAHAAALLGLTPSRVGGALLQVKRVLDVEGYEVLLLDSGVVGLDEAALREQFGIGS</sequence>
<accession>A0A0M8PHH4</accession>
<evidence type="ECO:0000313" key="4">
    <source>
        <dbReference type="EMBL" id="KOS55045.1"/>
    </source>
</evidence>
<proteinExistence type="predicted"/>
<dbReference type="NCBIfam" id="NF033446">
    <property type="entry name" value="BREX_PglZ_2"/>
    <property type="match status" value="1"/>
</dbReference>
<organism evidence="4 5">
    <name type="scientific">Rhodococcus rhodochrous KG-21</name>
    <dbReference type="NCBI Taxonomy" id="1441923"/>
    <lineage>
        <taxon>Bacteria</taxon>
        <taxon>Bacillati</taxon>
        <taxon>Actinomycetota</taxon>
        <taxon>Actinomycetes</taxon>
        <taxon>Mycobacteriales</taxon>
        <taxon>Nocardiaceae</taxon>
        <taxon>Rhodococcus</taxon>
    </lineage>
</organism>
<dbReference type="Pfam" id="PF25862">
    <property type="entry name" value="PglZ_1st"/>
    <property type="match status" value="1"/>
</dbReference>
<dbReference type="PATRIC" id="fig|1441923.3.peg.3721"/>
<dbReference type="AlphaFoldDB" id="A0A0M8PHH4"/>
<dbReference type="Proteomes" id="UP000037712">
    <property type="component" value="Unassembled WGS sequence"/>
</dbReference>
<dbReference type="RefSeq" id="WP_054373662.1">
    <property type="nucleotide sequence ID" value="NZ_AZYO01000048.1"/>
</dbReference>
<feature type="domain" description="Alkaline phosphatase-like protein PglZ second" evidence="1">
    <location>
        <begin position="173"/>
        <end position="312"/>
    </location>
</feature>
<reference evidence="4 5" key="1">
    <citation type="journal article" date="2015" name="Genome Announc.">
        <title>Draft Genome Sequence of Rhodococcus rhodochrous Strain KG-21, a Soil Isolate from Oil Fields of Krishna-Godavari Basin, India.</title>
        <authorList>
            <person name="Dawar C."/>
            <person name="Aggarwal R.K."/>
        </authorList>
    </citation>
    <scope>NUCLEOTIDE SEQUENCE [LARGE SCALE GENOMIC DNA]</scope>
    <source>
        <strain evidence="4 5">KG-21</strain>
    </source>
</reference>